<evidence type="ECO:0000313" key="3">
    <source>
        <dbReference type="EMBL" id="AZP13230.1"/>
    </source>
</evidence>
<feature type="transmembrane region" description="Helical" evidence="2">
    <location>
        <begin position="261"/>
        <end position="282"/>
    </location>
</feature>
<feature type="coiled-coil region" evidence="1">
    <location>
        <begin position="167"/>
        <end position="201"/>
    </location>
</feature>
<dbReference type="EMBL" id="CP034464">
    <property type="protein sequence ID" value="AZP13230.1"/>
    <property type="molecule type" value="Genomic_DNA"/>
</dbReference>
<keyword evidence="4" id="KW-1185">Reference proteome</keyword>
<dbReference type="OrthoDB" id="8910137at2"/>
<evidence type="ECO:0000256" key="1">
    <source>
        <dbReference type="SAM" id="Coils"/>
    </source>
</evidence>
<keyword evidence="2" id="KW-1133">Transmembrane helix</keyword>
<evidence type="ECO:0000313" key="4">
    <source>
        <dbReference type="Proteomes" id="UP000275663"/>
    </source>
</evidence>
<dbReference type="RefSeq" id="WP_126128606.1">
    <property type="nucleotide sequence ID" value="NZ_CP034464.1"/>
</dbReference>
<protein>
    <submittedName>
        <fullName evidence="3">Uncharacterized protein</fullName>
    </submittedName>
</protein>
<dbReference type="AlphaFoldDB" id="A0A3Q9BTH7"/>
<dbReference type="KEGG" id="upv:EJN92_15240"/>
<keyword evidence="2" id="KW-0472">Membrane</keyword>
<keyword evidence="2" id="KW-0812">Transmembrane</keyword>
<evidence type="ECO:0000256" key="2">
    <source>
        <dbReference type="SAM" id="Phobius"/>
    </source>
</evidence>
<feature type="transmembrane region" description="Helical" evidence="2">
    <location>
        <begin position="226"/>
        <end position="249"/>
    </location>
</feature>
<name>A0A3Q9BTH7_9BURK</name>
<accession>A0A3Q9BTH7</accession>
<reference evidence="3 4" key="1">
    <citation type="journal article" date="2011" name="Int. J. Syst. Evol. Microbiol.">
        <title>Description of Undibacterium oligocarboniphilum sp. nov., isolated from purified water, and Undibacterium pigrum strain CCUG 49012 as the type strain of Undibacterium parvum sp. nov., and emended descriptions of the genus Undibacterium and the species Undibacterium pigrum.</title>
        <authorList>
            <person name="Eder W."/>
            <person name="Wanner G."/>
            <person name="Ludwig W."/>
            <person name="Busse H.J."/>
            <person name="Ziemke-Kageler F."/>
            <person name="Lang E."/>
        </authorList>
    </citation>
    <scope>NUCLEOTIDE SEQUENCE [LARGE SCALE GENOMIC DNA]</scope>
    <source>
        <strain evidence="3 4">DSM 23061</strain>
    </source>
</reference>
<dbReference type="Proteomes" id="UP000275663">
    <property type="component" value="Chromosome"/>
</dbReference>
<proteinExistence type="predicted"/>
<sequence length="363" mass="41895">MEDGLLGLTRKDVENAFESITTFSVTTKDVEQKIFAELIVDGLKAFYTNISVANINDTYFLANHGLPFTQAIQRVKTSNDLDKDSLFWLGFYLYALFQERAFLEGTHSDYIVRLRNYFEKNYLAFDDSTKCRIDYLKFNISSHILERKSIELLNQQSIFFNEEKTKIAEFTKQISDWKTNIEASEKRANDLELNLKNSVEKLNFVGLSKAFSNLITEKNAEKTSQIFWMVVLGSILLLLPFSPIIYGFFTEKSRILTLETLPNAIPFAVFELVALYFFRIFLHNFYSVKAQLLQLKLRHGICAFIQGYAEFADKSRKSNDDKLFEKFEALIFSGISPDPQNVPSQFDGIEQISKLFKEIKGKA</sequence>
<organism evidence="3 4">
    <name type="scientific">Undibacterium parvum</name>
    <dbReference type="NCBI Taxonomy" id="401471"/>
    <lineage>
        <taxon>Bacteria</taxon>
        <taxon>Pseudomonadati</taxon>
        <taxon>Pseudomonadota</taxon>
        <taxon>Betaproteobacteria</taxon>
        <taxon>Burkholderiales</taxon>
        <taxon>Oxalobacteraceae</taxon>
        <taxon>Undibacterium</taxon>
    </lineage>
</organism>
<gene>
    <name evidence="3" type="ORF">EJN92_15240</name>
</gene>
<keyword evidence="1" id="KW-0175">Coiled coil</keyword>